<dbReference type="AlphaFoldDB" id="A0A166SFD8"/>
<protein>
    <submittedName>
        <fullName evidence="1">Uncharacterized protein</fullName>
    </submittedName>
</protein>
<accession>A0A166SFD8</accession>
<keyword evidence="2" id="KW-1185">Reference proteome</keyword>
<dbReference type="EMBL" id="KV417499">
    <property type="protein sequence ID" value="KZP29384.1"/>
    <property type="molecule type" value="Genomic_DNA"/>
</dbReference>
<organism evidence="1 2">
    <name type="scientific">Athelia psychrophila</name>
    <dbReference type="NCBI Taxonomy" id="1759441"/>
    <lineage>
        <taxon>Eukaryota</taxon>
        <taxon>Fungi</taxon>
        <taxon>Dikarya</taxon>
        <taxon>Basidiomycota</taxon>
        <taxon>Agaricomycotina</taxon>
        <taxon>Agaricomycetes</taxon>
        <taxon>Agaricomycetidae</taxon>
        <taxon>Atheliales</taxon>
        <taxon>Atheliaceae</taxon>
        <taxon>Athelia</taxon>
    </lineage>
</organism>
<reference evidence="1 2" key="1">
    <citation type="journal article" date="2016" name="Mol. Biol. Evol.">
        <title>Comparative Genomics of Early-Diverging Mushroom-Forming Fungi Provides Insights into the Origins of Lignocellulose Decay Capabilities.</title>
        <authorList>
            <person name="Nagy L.G."/>
            <person name="Riley R."/>
            <person name="Tritt A."/>
            <person name="Adam C."/>
            <person name="Daum C."/>
            <person name="Floudas D."/>
            <person name="Sun H."/>
            <person name="Yadav J.S."/>
            <person name="Pangilinan J."/>
            <person name="Larsson K.H."/>
            <person name="Matsuura K."/>
            <person name="Barry K."/>
            <person name="Labutti K."/>
            <person name="Kuo R."/>
            <person name="Ohm R.A."/>
            <person name="Bhattacharya S.S."/>
            <person name="Shirouzu T."/>
            <person name="Yoshinaga Y."/>
            <person name="Martin F.M."/>
            <person name="Grigoriev I.V."/>
            <person name="Hibbett D.S."/>
        </authorList>
    </citation>
    <scope>NUCLEOTIDE SEQUENCE [LARGE SCALE GENOMIC DNA]</scope>
    <source>
        <strain evidence="1 2">CBS 109695</strain>
    </source>
</reference>
<name>A0A166SFD8_9AGAM</name>
<dbReference type="OrthoDB" id="409173at2759"/>
<gene>
    <name evidence="1" type="ORF">FIBSPDRAFT_851825</name>
</gene>
<dbReference type="Proteomes" id="UP000076532">
    <property type="component" value="Unassembled WGS sequence"/>
</dbReference>
<feature type="non-terminal residue" evidence="1">
    <location>
        <position position="1"/>
    </location>
</feature>
<sequence>TDAHIPLVRCPFVCLPIIIAKVDANWAQAFDGFVPSKTIFASGGLYTCQS</sequence>
<evidence type="ECO:0000313" key="2">
    <source>
        <dbReference type="Proteomes" id="UP000076532"/>
    </source>
</evidence>
<evidence type="ECO:0000313" key="1">
    <source>
        <dbReference type="EMBL" id="KZP29384.1"/>
    </source>
</evidence>
<proteinExistence type="predicted"/>